<evidence type="ECO:0000256" key="2">
    <source>
        <dbReference type="ARBA" id="ARBA00009045"/>
    </source>
</evidence>
<evidence type="ECO:0000256" key="6">
    <source>
        <dbReference type="ARBA" id="ARBA00023136"/>
    </source>
</evidence>
<dbReference type="PANTHER" id="PTHR43731:SF14">
    <property type="entry name" value="PRESENILIN-ASSOCIATED RHOMBOID-LIKE PROTEIN, MITOCHONDRIAL"/>
    <property type="match status" value="1"/>
</dbReference>
<evidence type="ECO:0000256" key="1">
    <source>
        <dbReference type="ARBA" id="ARBA00004141"/>
    </source>
</evidence>
<dbReference type="SMART" id="SM01160">
    <property type="entry name" value="DUF1751"/>
    <property type="match status" value="1"/>
</dbReference>
<feature type="transmembrane region" description="Helical" evidence="7">
    <location>
        <begin position="89"/>
        <end position="110"/>
    </location>
</feature>
<feature type="transmembrane region" description="Helical" evidence="7">
    <location>
        <begin position="54"/>
        <end position="77"/>
    </location>
</feature>
<dbReference type="InterPro" id="IPR022764">
    <property type="entry name" value="Peptidase_S54_rhomboid_dom"/>
</dbReference>
<dbReference type="PANTHER" id="PTHR43731">
    <property type="entry name" value="RHOMBOID PROTEASE"/>
    <property type="match status" value="1"/>
</dbReference>
<organism evidence="9 10">
    <name type="scientific">Pedobacter rhizosphaerae</name>
    <dbReference type="NCBI Taxonomy" id="390241"/>
    <lineage>
        <taxon>Bacteria</taxon>
        <taxon>Pseudomonadati</taxon>
        <taxon>Bacteroidota</taxon>
        <taxon>Sphingobacteriia</taxon>
        <taxon>Sphingobacteriales</taxon>
        <taxon>Sphingobacteriaceae</taxon>
        <taxon>Pedobacter</taxon>
    </lineage>
</organism>
<name>A0A1H9RGJ5_9SPHI</name>
<feature type="transmembrane region" description="Helical" evidence="7">
    <location>
        <begin position="216"/>
        <end position="234"/>
    </location>
</feature>
<dbReference type="InterPro" id="IPR035952">
    <property type="entry name" value="Rhomboid-like_sf"/>
</dbReference>
<keyword evidence="4" id="KW-0378">Hydrolase</keyword>
<keyword evidence="3 7" id="KW-0812">Transmembrane</keyword>
<evidence type="ECO:0000256" key="7">
    <source>
        <dbReference type="SAM" id="Phobius"/>
    </source>
</evidence>
<evidence type="ECO:0000313" key="9">
    <source>
        <dbReference type="EMBL" id="SER71941.1"/>
    </source>
</evidence>
<accession>A0A1H9RGJ5</accession>
<feature type="domain" description="Peptidase S54 rhomboid" evidence="8">
    <location>
        <begin position="49"/>
        <end position="232"/>
    </location>
</feature>
<gene>
    <name evidence="9" type="ORF">SAMN04488023_114114</name>
</gene>
<dbReference type="AlphaFoldDB" id="A0A1H9RGJ5"/>
<dbReference type="EMBL" id="FOGG01000014">
    <property type="protein sequence ID" value="SER71941.1"/>
    <property type="molecule type" value="Genomic_DNA"/>
</dbReference>
<dbReference type="InterPro" id="IPR050925">
    <property type="entry name" value="Rhomboid_protease_S54"/>
</dbReference>
<evidence type="ECO:0000256" key="4">
    <source>
        <dbReference type="ARBA" id="ARBA00022801"/>
    </source>
</evidence>
<feature type="transmembrane region" description="Helical" evidence="7">
    <location>
        <begin position="12"/>
        <end position="29"/>
    </location>
</feature>
<dbReference type="GO" id="GO:0016020">
    <property type="term" value="C:membrane"/>
    <property type="evidence" value="ECO:0007669"/>
    <property type="project" value="UniProtKB-SubCell"/>
</dbReference>
<dbReference type="SUPFAM" id="SSF144091">
    <property type="entry name" value="Rhomboid-like"/>
    <property type="match status" value="1"/>
</dbReference>
<dbReference type="Proteomes" id="UP000199572">
    <property type="component" value="Unassembled WGS sequence"/>
</dbReference>
<evidence type="ECO:0000313" key="10">
    <source>
        <dbReference type="Proteomes" id="UP000199572"/>
    </source>
</evidence>
<dbReference type="STRING" id="390241.SAMN04488023_114114"/>
<protein>
    <submittedName>
        <fullName evidence="9">Rhomboid-like protein</fullName>
    </submittedName>
</protein>
<evidence type="ECO:0000256" key="3">
    <source>
        <dbReference type="ARBA" id="ARBA00022692"/>
    </source>
</evidence>
<reference evidence="9 10" key="1">
    <citation type="submission" date="2016-10" db="EMBL/GenBank/DDBJ databases">
        <authorList>
            <person name="de Groot N.N."/>
        </authorList>
    </citation>
    <scope>NUCLEOTIDE SEQUENCE [LARGE SCALE GENOMIC DNA]</scope>
    <source>
        <strain evidence="9 10">DSM 18610</strain>
    </source>
</reference>
<comment type="similarity">
    <text evidence="2">Belongs to the peptidase S54 family.</text>
</comment>
<dbReference type="Pfam" id="PF01694">
    <property type="entry name" value="Rhomboid"/>
    <property type="match status" value="1"/>
</dbReference>
<comment type="subcellular location">
    <subcellularLocation>
        <location evidence="1">Membrane</location>
        <topology evidence="1">Multi-pass membrane protein</topology>
    </subcellularLocation>
</comment>
<dbReference type="GO" id="GO:0004252">
    <property type="term" value="F:serine-type endopeptidase activity"/>
    <property type="evidence" value="ECO:0007669"/>
    <property type="project" value="InterPro"/>
</dbReference>
<keyword evidence="5 7" id="KW-1133">Transmembrane helix</keyword>
<dbReference type="RefSeq" id="WP_175474556.1">
    <property type="nucleotide sequence ID" value="NZ_FOGG01000014.1"/>
</dbReference>
<evidence type="ECO:0000256" key="5">
    <source>
        <dbReference type="ARBA" id="ARBA00022989"/>
    </source>
</evidence>
<dbReference type="Gene3D" id="1.20.1540.10">
    <property type="entry name" value="Rhomboid-like"/>
    <property type="match status" value="1"/>
</dbReference>
<keyword evidence="10" id="KW-1185">Reference proteome</keyword>
<keyword evidence="6 7" id="KW-0472">Membrane</keyword>
<proteinExistence type="inferred from homology"/>
<sequence length="246" mass="27575">MNNIYIPPVVKNLLIINILFFIATLYFQSQGTRLEYVLGAFYFDSPLAKPWQPITYMFMHGGWAHIFFNMFALYSFGTLLESRWGMKKFIIFYLITGLGALALQLGVQAFETYQLTGSIFNPQAVSVDFGTSMVRANVKGLDNEQIGKLIDIYTTPMVGASGAIFGLLVAFGMLYPNAELLIMFIPVPVKAKYIIPVYILVELSLGVAQIQGDSIAHYAHLGGALIGFILVKIWKDKNDTFYTLYE</sequence>
<evidence type="ECO:0000259" key="8">
    <source>
        <dbReference type="Pfam" id="PF01694"/>
    </source>
</evidence>